<reference evidence="3 4" key="1">
    <citation type="submission" date="2016-02" db="EMBL/GenBank/DDBJ databases">
        <title>Genome analysis of coral dinoflagellate symbionts highlights evolutionary adaptations to a symbiotic lifestyle.</title>
        <authorList>
            <person name="Aranda M."/>
            <person name="Li Y."/>
            <person name="Liew Y.J."/>
            <person name="Baumgarten S."/>
            <person name="Simakov O."/>
            <person name="Wilson M."/>
            <person name="Piel J."/>
            <person name="Ashoor H."/>
            <person name="Bougouffa S."/>
            <person name="Bajic V.B."/>
            <person name="Ryu T."/>
            <person name="Ravasi T."/>
            <person name="Bayer T."/>
            <person name="Micklem G."/>
            <person name="Kim H."/>
            <person name="Bhak J."/>
            <person name="Lajeunesse T.C."/>
            <person name="Voolstra C.R."/>
        </authorList>
    </citation>
    <scope>NUCLEOTIDE SEQUENCE [LARGE SCALE GENOMIC DNA]</scope>
    <source>
        <strain evidence="3 4">CCMP2467</strain>
    </source>
</reference>
<dbReference type="PANTHER" id="PTHR43737:SF1">
    <property type="entry name" value="DUF1501 DOMAIN-CONTAINING PROTEIN"/>
    <property type="match status" value="1"/>
</dbReference>
<dbReference type="PANTHER" id="PTHR43737">
    <property type="entry name" value="BLL7424 PROTEIN"/>
    <property type="match status" value="1"/>
</dbReference>
<dbReference type="Pfam" id="PF07394">
    <property type="entry name" value="DUF1501"/>
    <property type="match status" value="1"/>
</dbReference>
<evidence type="ECO:0008006" key="5">
    <source>
        <dbReference type="Google" id="ProtNLM"/>
    </source>
</evidence>
<evidence type="ECO:0000313" key="3">
    <source>
        <dbReference type="EMBL" id="OLP89265.1"/>
    </source>
</evidence>
<sequence length="967" mass="107056">MARVTAWTWDLMRSVALSPSELNQIATEGQTCADFGIHARLPLLKELYDLGEAAFISNVGSLAAPVSKVQWESGAGERCAGLFSHSDQQQAAQTLTCQSAASASKGAGGRIADALGAGSQKYRTMSFSVAGMSTWSQGMDTAAEIIDQRSGAVKFENYERLKTVIDNITSVQHGNIYAEEYVRKFSAAINFNEELGEQLKTAKLKTSYPTNEVSLSRQLKQVARLIAARDERRAERDVFYVEIGGWDTHSSVSQELNNRFGELNTALETFVSEMKAQGIFDSTTLLTHSDFARTLTPNSGDGTDHGWAGNHVIIGGAVKGGRVYNDFPSSYQEGSNQDAGRGRLIPKYPWENMMMPVAEWMDCLWQADAAARALRSSAEKLETFLCVDFGPLLMFWLTFNAVLPPGDFIGPAAKSKTAIESKLDTLSARLAILEQQSKAVVERQTKDLEAMAKERAQHYALAKTLGYGSKGVSRTDRVEAAERNLSRHIEQMESAAAEQKEKAKLQGIKLEAVDKATRERAVEDVQRTCKQSTQTEMTKLEQKLSKQVADCVAGNQACLPMDACPYALRKKELSFRSNMRPTRRNLQREPCLSDTRLDHGWAQAEHLGELAQQIQQDRQESAKAMKKLETDTKQIISASQAHVEQQLNTKLQEMQQNLQSFLRKQDAALQQRFQKDLEENAFSVKQQQDMLSGRLDGIKVDQGFCSKALDRIEKDLLVCQETHATFKDATDRRIGELSVELQRIKVSQEASLNQSAVQEKITSEIRSLKDGINSIKLTVDGNERMPSRPSSPSGDARSAGPLLRPLYCRPTPVGPPQAWQVQGVRVRSVSPPKRAVPAGFLPKPPSQEPMDTPDVSVPARISVSCHNIPGIPAINGEYHRVPGESANGMPLWKHVGSELWLYCGTNRRWFVGGQDAKEWKFRCEAGFIYSEPVEKGTMPDRAPGTWARFQGGMFLADPTILVKAQDE</sequence>
<dbReference type="OrthoDB" id="21221at2759"/>
<accession>A0A1Q9D292</accession>
<evidence type="ECO:0000256" key="2">
    <source>
        <dbReference type="SAM" id="MobiDB-lite"/>
    </source>
</evidence>
<feature type="coiled-coil region" evidence="1">
    <location>
        <begin position="416"/>
        <end position="443"/>
    </location>
</feature>
<name>A0A1Q9D292_SYMMI</name>
<feature type="region of interest" description="Disordered" evidence="2">
    <location>
        <begin position="780"/>
        <end position="801"/>
    </location>
</feature>
<gene>
    <name evidence="3" type="ORF">AK812_SmicGene29292</name>
</gene>
<evidence type="ECO:0000256" key="1">
    <source>
        <dbReference type="SAM" id="Coils"/>
    </source>
</evidence>
<dbReference type="AlphaFoldDB" id="A0A1Q9D292"/>
<evidence type="ECO:0000313" key="4">
    <source>
        <dbReference type="Proteomes" id="UP000186817"/>
    </source>
</evidence>
<proteinExistence type="predicted"/>
<dbReference type="InterPro" id="IPR010869">
    <property type="entry name" value="DUF1501"/>
</dbReference>
<dbReference type="EMBL" id="LSRX01000769">
    <property type="protein sequence ID" value="OLP89265.1"/>
    <property type="molecule type" value="Genomic_DNA"/>
</dbReference>
<feature type="coiled-coil region" evidence="1">
    <location>
        <begin position="611"/>
        <end position="671"/>
    </location>
</feature>
<keyword evidence="4" id="KW-1185">Reference proteome</keyword>
<keyword evidence="1" id="KW-0175">Coiled coil</keyword>
<dbReference type="Proteomes" id="UP000186817">
    <property type="component" value="Unassembled WGS sequence"/>
</dbReference>
<comment type="caution">
    <text evidence="3">The sequence shown here is derived from an EMBL/GenBank/DDBJ whole genome shotgun (WGS) entry which is preliminary data.</text>
</comment>
<organism evidence="3 4">
    <name type="scientific">Symbiodinium microadriaticum</name>
    <name type="common">Dinoflagellate</name>
    <name type="synonym">Zooxanthella microadriatica</name>
    <dbReference type="NCBI Taxonomy" id="2951"/>
    <lineage>
        <taxon>Eukaryota</taxon>
        <taxon>Sar</taxon>
        <taxon>Alveolata</taxon>
        <taxon>Dinophyceae</taxon>
        <taxon>Suessiales</taxon>
        <taxon>Symbiodiniaceae</taxon>
        <taxon>Symbiodinium</taxon>
    </lineage>
</organism>
<protein>
    <recommendedName>
        <fullName evidence="5">DUF1501 domain-containing protein</fullName>
    </recommendedName>
</protein>